<protein>
    <submittedName>
        <fullName evidence="3">Uncharacterized protein</fullName>
    </submittedName>
</protein>
<name>A0A7X1FPD5_9SPHN</name>
<evidence type="ECO:0000256" key="2">
    <source>
        <dbReference type="SAM" id="Phobius"/>
    </source>
</evidence>
<evidence type="ECO:0000256" key="1">
    <source>
        <dbReference type="SAM" id="MobiDB-lite"/>
    </source>
</evidence>
<dbReference type="Proteomes" id="UP000566813">
    <property type="component" value="Unassembled WGS sequence"/>
</dbReference>
<dbReference type="RefSeq" id="WP_185662670.1">
    <property type="nucleotide sequence ID" value="NZ_JACLAW010000002.1"/>
</dbReference>
<evidence type="ECO:0000313" key="4">
    <source>
        <dbReference type="Proteomes" id="UP000566813"/>
    </source>
</evidence>
<organism evidence="3 4">
    <name type="scientific">Novosphingobium flavum</name>
    <dbReference type="NCBI Taxonomy" id="1778672"/>
    <lineage>
        <taxon>Bacteria</taxon>
        <taxon>Pseudomonadati</taxon>
        <taxon>Pseudomonadota</taxon>
        <taxon>Alphaproteobacteria</taxon>
        <taxon>Sphingomonadales</taxon>
        <taxon>Sphingomonadaceae</taxon>
        <taxon>Novosphingobium</taxon>
    </lineage>
</organism>
<dbReference type="AlphaFoldDB" id="A0A7X1FPD5"/>
<comment type="caution">
    <text evidence="3">The sequence shown here is derived from an EMBL/GenBank/DDBJ whole genome shotgun (WGS) entry which is preliminary data.</text>
</comment>
<dbReference type="EMBL" id="JACLAW010000002">
    <property type="protein sequence ID" value="MBC2664418.1"/>
    <property type="molecule type" value="Genomic_DNA"/>
</dbReference>
<keyword evidence="4" id="KW-1185">Reference proteome</keyword>
<keyword evidence="2" id="KW-0472">Membrane</keyword>
<keyword evidence="2" id="KW-0812">Transmembrane</keyword>
<keyword evidence="2" id="KW-1133">Transmembrane helix</keyword>
<feature type="compositionally biased region" description="Low complexity" evidence="1">
    <location>
        <begin position="188"/>
        <end position="207"/>
    </location>
</feature>
<feature type="compositionally biased region" description="Low complexity" evidence="1">
    <location>
        <begin position="240"/>
        <end position="255"/>
    </location>
</feature>
<proteinExistence type="predicted"/>
<feature type="region of interest" description="Disordered" evidence="1">
    <location>
        <begin position="229"/>
        <end position="260"/>
    </location>
</feature>
<sequence length="460" mass="46895">MATTTGEKAPLTRSPLFAGLVALWCAVGMGAGGLALPPSLLEGAVTRLDLAALVPAAAPPLGFTARLLLALALALIGAAAGFLIARRLTRGPAAPEDAAPAARPLTAEAYANAATDEEHRPAATDDNDDLARLDAARSAVQPGRRRALTSEASLGLEAPAILHLGELDSIAEAEVESEPAQEPVPTTLPLAPEPVAASEPAAPPQADSPLTALSIAELVERFGRALAARSAARAEPEPQPETVAEAQPEAPAEAPAEARPEAMPEAMPISQPQPSLPPAEAVTVAQPAPAPVSRAQHPAFAPERPFDMPAALRQTGLGAIEWFDDAADEAEAAATLESLRLPRVAAPAAEARPALPDAAPEEANEDPAEAVADEAFSSLLGMKGAARAPGPFGTFVRVEETESDPAEHIAEPVVTFPGQAVPPRPVPARLSGAPFGASQVETEAALRDALAALQKMSGTA</sequence>
<accession>A0A7X1FPD5</accession>
<feature type="region of interest" description="Disordered" evidence="1">
    <location>
        <begin position="173"/>
        <end position="207"/>
    </location>
</feature>
<reference evidence="3 4" key="1">
    <citation type="submission" date="2020-08" db="EMBL/GenBank/DDBJ databases">
        <title>The genome sequence of type strain Novosphingobium flavum NBRC 111647.</title>
        <authorList>
            <person name="Liu Y."/>
        </authorList>
    </citation>
    <scope>NUCLEOTIDE SEQUENCE [LARGE SCALE GENOMIC DNA]</scope>
    <source>
        <strain evidence="3 4">NBRC 111647</strain>
    </source>
</reference>
<evidence type="ECO:0000313" key="3">
    <source>
        <dbReference type="EMBL" id="MBC2664418.1"/>
    </source>
</evidence>
<feature type="transmembrane region" description="Helical" evidence="2">
    <location>
        <begin position="67"/>
        <end position="85"/>
    </location>
</feature>
<gene>
    <name evidence="3" type="ORF">H7F51_02675</name>
</gene>